<dbReference type="Gene3D" id="1.20.1530.20">
    <property type="match status" value="1"/>
</dbReference>
<gene>
    <name evidence="11" type="ORF">H8699_00855</name>
</gene>
<feature type="transmembrane region" description="Helical" evidence="9">
    <location>
        <begin position="329"/>
        <end position="352"/>
    </location>
</feature>
<feature type="transmembrane region" description="Helical" evidence="9">
    <location>
        <begin position="116"/>
        <end position="136"/>
    </location>
</feature>
<dbReference type="Proteomes" id="UP000654279">
    <property type="component" value="Unassembled WGS sequence"/>
</dbReference>
<dbReference type="InterPro" id="IPR036721">
    <property type="entry name" value="RCK_C_sf"/>
</dbReference>
<keyword evidence="8 9" id="KW-0472">Membrane</keyword>
<evidence type="ECO:0000256" key="6">
    <source>
        <dbReference type="ARBA" id="ARBA00022989"/>
    </source>
</evidence>
<dbReference type="GO" id="GO:0006813">
    <property type="term" value="P:potassium ion transport"/>
    <property type="evidence" value="ECO:0007669"/>
    <property type="project" value="InterPro"/>
</dbReference>
<evidence type="ECO:0000313" key="12">
    <source>
        <dbReference type="Proteomes" id="UP000654279"/>
    </source>
</evidence>
<feature type="transmembrane region" description="Helical" evidence="9">
    <location>
        <begin position="269"/>
        <end position="287"/>
    </location>
</feature>
<dbReference type="AlphaFoldDB" id="A0A926HHR6"/>
<dbReference type="PANTHER" id="PTHR32507:SF7">
    <property type="entry name" value="K(+)_H(+) ANTIPORTER NHAP2"/>
    <property type="match status" value="1"/>
</dbReference>
<evidence type="ECO:0000256" key="8">
    <source>
        <dbReference type="ARBA" id="ARBA00023136"/>
    </source>
</evidence>
<sequence>MAAGILIGAVILFICVGSSKILYRFGVPTLLMFILLGMVFGSDGLVGIPFDNFEVAKQVSSVALVFIMFYGGFGTNWKMARPVALPSILMSTLGTVVTALLTGVFCHFVLRMEWLEGLLVGSVIGSTDAASVFSILRSKKLNLKGGLASLLEIESGSNDPISYMMTVIVLALMSTGADISVLGQLFAQIAFGLGGGFLLAYLAVRLLRHASFEISGLHTILVVAVALAAYALPELIGGNGYLSVYIVGIVLGNSKILHKRTLVNFFDGITWLMQIVLFFMLGLLSFPSQMPAIILPALAIALFMTFVARPVATFGILSWFKMSFKQKILVSWAGLRGAASIVFAIFAMTSGVYPHNDVFHIVFFVALLSVTVQGTLLPPLAKKLGLVEATGDSVLRTFNDYQDESGTKLVEFTVRASDSCVNKSIMDADLPEEVLVVMIKRGKEFIVPKGATVIREGDILVLNGMDTSKFLA</sequence>
<evidence type="ECO:0000256" key="2">
    <source>
        <dbReference type="ARBA" id="ARBA00022448"/>
    </source>
</evidence>
<dbReference type="InterPro" id="IPR006153">
    <property type="entry name" value="Cation/H_exchanger_TM"/>
</dbReference>
<keyword evidence="4" id="KW-1003">Cell membrane</keyword>
<dbReference type="GO" id="GO:0008324">
    <property type="term" value="F:monoatomic cation transmembrane transporter activity"/>
    <property type="evidence" value="ECO:0007669"/>
    <property type="project" value="InterPro"/>
</dbReference>
<feature type="transmembrane region" description="Helical" evidence="9">
    <location>
        <begin position="30"/>
        <end position="49"/>
    </location>
</feature>
<keyword evidence="12" id="KW-1185">Reference proteome</keyword>
<feature type="transmembrane region" description="Helical" evidence="9">
    <location>
        <begin position="55"/>
        <end position="73"/>
    </location>
</feature>
<feature type="transmembrane region" description="Helical" evidence="9">
    <location>
        <begin position="185"/>
        <end position="204"/>
    </location>
</feature>
<dbReference type="NCBIfam" id="NF003715">
    <property type="entry name" value="PRK05326.1-2"/>
    <property type="match status" value="1"/>
</dbReference>
<evidence type="ECO:0000256" key="1">
    <source>
        <dbReference type="ARBA" id="ARBA00004651"/>
    </source>
</evidence>
<keyword evidence="3" id="KW-0050">Antiport</keyword>
<evidence type="ECO:0000259" key="10">
    <source>
        <dbReference type="PROSITE" id="PS51202"/>
    </source>
</evidence>
<dbReference type="GO" id="GO:1902600">
    <property type="term" value="P:proton transmembrane transport"/>
    <property type="evidence" value="ECO:0007669"/>
    <property type="project" value="InterPro"/>
</dbReference>
<dbReference type="InterPro" id="IPR006037">
    <property type="entry name" value="RCK_C"/>
</dbReference>
<dbReference type="EMBL" id="JACRSO010000001">
    <property type="protein sequence ID" value="MBC8527987.1"/>
    <property type="molecule type" value="Genomic_DNA"/>
</dbReference>
<feature type="domain" description="RCK C-terminal" evidence="10">
    <location>
        <begin position="396"/>
        <end position="472"/>
    </location>
</feature>
<dbReference type="Gene3D" id="3.30.70.1450">
    <property type="entry name" value="Regulator of K+ conductance, C-terminal domain"/>
    <property type="match status" value="1"/>
</dbReference>
<keyword evidence="7" id="KW-0406">Ion transport</keyword>
<dbReference type="NCBIfam" id="NF003716">
    <property type="entry name" value="PRK05326.1-3"/>
    <property type="match status" value="1"/>
</dbReference>
<comment type="caution">
    <text evidence="11">The sequence shown here is derived from an EMBL/GenBank/DDBJ whole genome shotgun (WGS) entry which is preliminary data.</text>
</comment>
<feature type="transmembrane region" description="Helical" evidence="9">
    <location>
        <begin position="293"/>
        <end position="317"/>
    </location>
</feature>
<proteinExistence type="predicted"/>
<evidence type="ECO:0000256" key="9">
    <source>
        <dbReference type="SAM" id="Phobius"/>
    </source>
</evidence>
<keyword evidence="5 9" id="KW-0812">Transmembrane</keyword>
<evidence type="ECO:0000256" key="7">
    <source>
        <dbReference type="ARBA" id="ARBA00023065"/>
    </source>
</evidence>
<accession>A0A926HHR6</accession>
<feature type="transmembrane region" description="Helical" evidence="9">
    <location>
        <begin position="6"/>
        <end position="23"/>
    </location>
</feature>
<dbReference type="SUPFAM" id="SSF116726">
    <property type="entry name" value="TrkA C-terminal domain-like"/>
    <property type="match status" value="1"/>
</dbReference>
<dbReference type="GO" id="GO:0005886">
    <property type="term" value="C:plasma membrane"/>
    <property type="evidence" value="ECO:0007669"/>
    <property type="project" value="UniProtKB-SubCell"/>
</dbReference>
<keyword evidence="6 9" id="KW-1133">Transmembrane helix</keyword>
<feature type="transmembrane region" description="Helical" evidence="9">
    <location>
        <begin position="239"/>
        <end position="257"/>
    </location>
</feature>
<name>A0A926HHR6_9FIRM</name>
<dbReference type="PROSITE" id="PS51202">
    <property type="entry name" value="RCK_C"/>
    <property type="match status" value="1"/>
</dbReference>
<evidence type="ECO:0000256" key="4">
    <source>
        <dbReference type="ARBA" id="ARBA00022475"/>
    </source>
</evidence>
<feature type="transmembrane region" description="Helical" evidence="9">
    <location>
        <begin position="216"/>
        <end position="233"/>
    </location>
</feature>
<dbReference type="Pfam" id="PF00999">
    <property type="entry name" value="Na_H_Exchanger"/>
    <property type="match status" value="1"/>
</dbReference>
<organism evidence="11 12">
    <name type="scientific">Luoshenia tenuis</name>
    <dbReference type="NCBI Taxonomy" id="2763654"/>
    <lineage>
        <taxon>Bacteria</taxon>
        <taxon>Bacillati</taxon>
        <taxon>Bacillota</taxon>
        <taxon>Clostridia</taxon>
        <taxon>Christensenellales</taxon>
        <taxon>Christensenellaceae</taxon>
        <taxon>Luoshenia</taxon>
    </lineage>
</organism>
<reference evidence="11" key="1">
    <citation type="submission" date="2020-08" db="EMBL/GenBank/DDBJ databases">
        <title>Genome public.</title>
        <authorList>
            <person name="Liu C."/>
            <person name="Sun Q."/>
        </authorList>
    </citation>
    <scope>NUCLEOTIDE SEQUENCE</scope>
    <source>
        <strain evidence="11">NSJ-44</strain>
    </source>
</reference>
<dbReference type="Pfam" id="PF02080">
    <property type="entry name" value="TrkA_C"/>
    <property type="match status" value="1"/>
</dbReference>
<feature type="transmembrane region" description="Helical" evidence="9">
    <location>
        <begin position="85"/>
        <end position="110"/>
    </location>
</feature>
<evidence type="ECO:0000256" key="5">
    <source>
        <dbReference type="ARBA" id="ARBA00022692"/>
    </source>
</evidence>
<dbReference type="RefSeq" id="WP_249284709.1">
    <property type="nucleotide sequence ID" value="NZ_JACRSO010000001.1"/>
</dbReference>
<dbReference type="GO" id="GO:0015297">
    <property type="term" value="F:antiporter activity"/>
    <property type="evidence" value="ECO:0007669"/>
    <property type="project" value="UniProtKB-KW"/>
</dbReference>
<feature type="transmembrane region" description="Helical" evidence="9">
    <location>
        <begin position="358"/>
        <end position="377"/>
    </location>
</feature>
<dbReference type="PANTHER" id="PTHR32507">
    <property type="entry name" value="NA(+)/H(+) ANTIPORTER 1"/>
    <property type="match status" value="1"/>
</dbReference>
<evidence type="ECO:0000256" key="3">
    <source>
        <dbReference type="ARBA" id="ARBA00022449"/>
    </source>
</evidence>
<dbReference type="InterPro" id="IPR038770">
    <property type="entry name" value="Na+/solute_symporter_sf"/>
</dbReference>
<keyword evidence="2" id="KW-0813">Transport</keyword>
<protein>
    <submittedName>
        <fullName evidence="11">Potassium/proton antiporter</fullName>
    </submittedName>
</protein>
<comment type="subcellular location">
    <subcellularLocation>
        <location evidence="1">Cell membrane</location>
        <topology evidence="1">Multi-pass membrane protein</topology>
    </subcellularLocation>
</comment>
<evidence type="ECO:0000313" key="11">
    <source>
        <dbReference type="EMBL" id="MBC8527987.1"/>
    </source>
</evidence>